<comment type="caution">
    <text evidence="1">The sequence shown here is derived from an EMBL/GenBank/DDBJ whole genome shotgun (WGS) entry which is preliminary data.</text>
</comment>
<dbReference type="RefSeq" id="WP_036944879.1">
    <property type="nucleotide sequence ID" value="NZ_JQKC01000037.1"/>
</dbReference>
<dbReference type="GO" id="GO:0006281">
    <property type="term" value="P:DNA repair"/>
    <property type="evidence" value="ECO:0007669"/>
    <property type="project" value="TreeGrafter"/>
</dbReference>
<gene>
    <name evidence="1" type="ORF">Bccel_4463</name>
</gene>
<dbReference type="Gene3D" id="3.40.50.300">
    <property type="entry name" value="P-loop containing nucleotide triphosphate hydrolases"/>
    <property type="match status" value="1"/>
</dbReference>
<keyword evidence="2" id="KW-1185">Reference proteome</keyword>
<dbReference type="Pfam" id="PF13671">
    <property type="entry name" value="AAA_33"/>
    <property type="match status" value="1"/>
</dbReference>
<dbReference type="PANTHER" id="PTHR12083:SF9">
    <property type="entry name" value="BIFUNCTIONAL POLYNUCLEOTIDE PHOSPHATASE_KINASE"/>
    <property type="match status" value="1"/>
</dbReference>
<reference evidence="2" key="1">
    <citation type="submission" date="2015-07" db="EMBL/GenBank/DDBJ databases">
        <title>Near-Complete Genome Sequence of the Cellulolytic Bacterium Bacteroides (Pseudobacteroides) cellulosolvens ATCC 35603.</title>
        <authorList>
            <person name="Dassa B."/>
            <person name="Utturkar S.M."/>
            <person name="Klingeman D.M."/>
            <person name="Hurt R.A."/>
            <person name="Keller M."/>
            <person name="Xu J."/>
            <person name="Reddy Y.H.K."/>
            <person name="Borovok I."/>
            <person name="Grinberg I.R."/>
            <person name="Lamed R."/>
            <person name="Zhivin O."/>
            <person name="Bayer E.A."/>
            <person name="Brown S.D."/>
        </authorList>
    </citation>
    <scope>NUCLEOTIDE SEQUENCE [LARGE SCALE GENOMIC DNA]</scope>
    <source>
        <strain evidence="2">DSM 2933</strain>
    </source>
</reference>
<accession>A0A0L6JTY7</accession>
<evidence type="ECO:0008006" key="3">
    <source>
        <dbReference type="Google" id="ProtNLM"/>
    </source>
</evidence>
<protein>
    <recommendedName>
        <fullName evidence="3">Kinase</fullName>
    </recommendedName>
</protein>
<dbReference type="SUPFAM" id="SSF52540">
    <property type="entry name" value="P-loop containing nucleoside triphosphate hydrolases"/>
    <property type="match status" value="1"/>
</dbReference>
<dbReference type="eggNOG" id="COG4639">
    <property type="taxonomic scope" value="Bacteria"/>
</dbReference>
<dbReference type="GO" id="GO:0003690">
    <property type="term" value="F:double-stranded DNA binding"/>
    <property type="evidence" value="ECO:0007669"/>
    <property type="project" value="TreeGrafter"/>
</dbReference>
<organism evidence="1 2">
    <name type="scientific">Pseudobacteroides cellulosolvens ATCC 35603 = DSM 2933</name>
    <dbReference type="NCBI Taxonomy" id="398512"/>
    <lineage>
        <taxon>Bacteria</taxon>
        <taxon>Bacillati</taxon>
        <taxon>Bacillota</taxon>
        <taxon>Clostridia</taxon>
        <taxon>Eubacteriales</taxon>
        <taxon>Oscillospiraceae</taxon>
        <taxon>Pseudobacteroides</taxon>
    </lineage>
</organism>
<name>A0A0L6JTY7_9FIRM</name>
<dbReference type="Proteomes" id="UP000036923">
    <property type="component" value="Unassembled WGS sequence"/>
</dbReference>
<dbReference type="EMBL" id="LGTC01000001">
    <property type="protein sequence ID" value="KNY29189.1"/>
    <property type="molecule type" value="Genomic_DNA"/>
</dbReference>
<dbReference type="GO" id="GO:0046404">
    <property type="term" value="F:ATP-dependent polydeoxyribonucleotide 5'-hydroxyl-kinase activity"/>
    <property type="evidence" value="ECO:0007669"/>
    <property type="project" value="TreeGrafter"/>
</dbReference>
<dbReference type="GO" id="GO:0046403">
    <property type="term" value="F:polynucleotide 3'-phosphatase activity"/>
    <property type="evidence" value="ECO:0007669"/>
    <property type="project" value="TreeGrafter"/>
</dbReference>
<dbReference type="OrthoDB" id="8564590at2"/>
<evidence type="ECO:0000313" key="2">
    <source>
        <dbReference type="Proteomes" id="UP000036923"/>
    </source>
</evidence>
<dbReference type="AlphaFoldDB" id="A0A0L6JTY7"/>
<evidence type="ECO:0000313" key="1">
    <source>
        <dbReference type="EMBL" id="KNY29189.1"/>
    </source>
</evidence>
<proteinExistence type="predicted"/>
<dbReference type="PATRIC" id="fig|398512.5.peg.4674"/>
<sequence>MEAVIFTGLQATGKSTFYKDRFYKTHIRINLDMLKTRNKENIMLEACIKAKQPFVVDNTNPTQEDRKKYIDMAKAAKFKVVGYYFHSSVNEAILRNDKRTGKERVSLIGIRSTSAKLQIPRMEEGFDELYYVSISEENNFMVEEWKDEI</sequence>
<dbReference type="InterPro" id="IPR027417">
    <property type="entry name" value="P-loop_NTPase"/>
</dbReference>
<dbReference type="STRING" id="398512.Bccel_4463"/>
<dbReference type="PANTHER" id="PTHR12083">
    <property type="entry name" value="BIFUNCTIONAL POLYNUCLEOTIDE PHOSPHATASE/KINASE"/>
    <property type="match status" value="1"/>
</dbReference>